<evidence type="ECO:0000313" key="2">
    <source>
        <dbReference type="EMBL" id="AWW39392.1"/>
    </source>
</evidence>
<feature type="compositionally biased region" description="Polar residues" evidence="1">
    <location>
        <begin position="23"/>
        <end position="35"/>
    </location>
</feature>
<dbReference type="KEGG" id="scad:DN051_24310"/>
<gene>
    <name evidence="2" type="ORF">DN051_24310</name>
</gene>
<proteinExistence type="predicted"/>
<sequence length="104" mass="11076">MVRAEITICCCLAVGGAAGFAGQSASRTDSGTTAAHSRIDSRAAPPQNLKCYATTDDPNRIVCYRVSQRPVHRDGQIAFVPFLVQVPTPANPPPVQVVDRLPET</sequence>
<dbReference type="EMBL" id="CP030073">
    <property type="protein sequence ID" value="AWW39392.1"/>
    <property type="molecule type" value="Genomic_DNA"/>
</dbReference>
<evidence type="ECO:0000313" key="3">
    <source>
        <dbReference type="Proteomes" id="UP000249616"/>
    </source>
</evidence>
<dbReference type="Proteomes" id="UP000249616">
    <property type="component" value="Chromosome"/>
</dbReference>
<reference evidence="2 3" key="1">
    <citation type="journal article" date="2019" name="Int. J. Syst. Evol. Microbiol.">
        <title>Streptomyces cadmiisoli sp. nov., a novel actinomycete isolated from cadmium-contaminated soil.</title>
        <authorList>
            <person name="Li K."/>
            <person name="Tang X."/>
            <person name="Zhao J."/>
            <person name="Guo Y."/>
            <person name="Tang Y."/>
            <person name="Gao J."/>
        </authorList>
    </citation>
    <scope>NUCLEOTIDE SEQUENCE [LARGE SCALE GENOMIC DNA]</scope>
    <source>
        <strain evidence="2 3">ZFG47</strain>
    </source>
</reference>
<dbReference type="AlphaFoldDB" id="A0A2Z4J2H4"/>
<keyword evidence="3" id="KW-1185">Reference proteome</keyword>
<organism evidence="2 3">
    <name type="scientific">Streptomyces cadmiisoli</name>
    <dbReference type="NCBI Taxonomy" id="2184053"/>
    <lineage>
        <taxon>Bacteria</taxon>
        <taxon>Bacillati</taxon>
        <taxon>Actinomycetota</taxon>
        <taxon>Actinomycetes</taxon>
        <taxon>Kitasatosporales</taxon>
        <taxon>Streptomycetaceae</taxon>
        <taxon>Streptomyces</taxon>
        <taxon>Streptomyces aurantiacus group</taxon>
    </lineage>
</organism>
<feature type="region of interest" description="Disordered" evidence="1">
    <location>
        <begin position="21"/>
        <end position="40"/>
    </location>
</feature>
<evidence type="ECO:0000256" key="1">
    <source>
        <dbReference type="SAM" id="MobiDB-lite"/>
    </source>
</evidence>
<accession>A0A2Z4J2H4</accession>
<protein>
    <submittedName>
        <fullName evidence="2">Uncharacterized protein</fullName>
    </submittedName>
</protein>
<name>A0A2Z4J2H4_9ACTN</name>